<comment type="similarity">
    <text evidence="1 3">Belongs to the D-isomer specific 2-hydroxyacid dehydrogenase family.</text>
</comment>
<sequence length="328" mass="36576">MKKVIAYTRVSKPVREALESRFEVSYFENYEYLQDGRFREALKEASGIIGLELKVSKELLELAPNLKVVSNVSVGYDNLDIPEMTKRNIMATNTPGVLTDTVADAVLGMLLASARRIPELDKFVKEGVWKEYLQFNRFGTDVHHKKVGIIGMGSIGQAVAKRCRFGFDMEILYYNRSRKKEVESRFGAVYLDLGDLLREADFVVLMVPGSKETKHFIKAEDFKKMKNSAIFINASRGKNVDENALYNALKNKEIMAAALDVFEEEPVGADNPLLSLSNVVTLPHLGAATIENELAMSKLAEKNLIAGLSGDVPPNLINPEVVNRVTDK</sequence>
<keyword evidence="2 3" id="KW-0560">Oxidoreductase</keyword>
<dbReference type="Pfam" id="PF02826">
    <property type="entry name" value="2-Hacid_dh_C"/>
    <property type="match status" value="1"/>
</dbReference>
<dbReference type="InterPro" id="IPR029752">
    <property type="entry name" value="D-isomer_DH_CS1"/>
</dbReference>
<dbReference type="PANTHER" id="PTHR10996">
    <property type="entry name" value="2-HYDROXYACID DEHYDROGENASE-RELATED"/>
    <property type="match status" value="1"/>
</dbReference>
<dbReference type="Proteomes" id="UP000184206">
    <property type="component" value="Unassembled WGS sequence"/>
</dbReference>
<gene>
    <name evidence="6" type="ORF">SAMN02745189_02380</name>
</gene>
<dbReference type="RefSeq" id="WP_331463079.1">
    <property type="nucleotide sequence ID" value="NZ_FRCF01000014.1"/>
</dbReference>
<protein>
    <submittedName>
        <fullName evidence="6">Gluconate 2-dehydrogenase</fullName>
    </submittedName>
</protein>
<dbReference type="GO" id="GO:0005829">
    <property type="term" value="C:cytosol"/>
    <property type="evidence" value="ECO:0007669"/>
    <property type="project" value="TreeGrafter"/>
</dbReference>
<evidence type="ECO:0000256" key="2">
    <source>
        <dbReference type="ARBA" id="ARBA00023002"/>
    </source>
</evidence>
<reference evidence="6 7" key="1">
    <citation type="submission" date="2016-11" db="EMBL/GenBank/DDBJ databases">
        <authorList>
            <person name="Jaros S."/>
            <person name="Januszkiewicz K."/>
            <person name="Wedrychowicz H."/>
        </authorList>
    </citation>
    <scope>NUCLEOTIDE SEQUENCE [LARGE SCALE GENOMIC DNA]</scope>
    <source>
        <strain evidence="6 7">DSM 16010</strain>
    </source>
</reference>
<keyword evidence="7" id="KW-1185">Reference proteome</keyword>
<dbReference type="GO" id="GO:0016618">
    <property type="term" value="F:hydroxypyruvate reductase [NAD(P)H] activity"/>
    <property type="evidence" value="ECO:0007669"/>
    <property type="project" value="TreeGrafter"/>
</dbReference>
<name>A0A1M7JVJ8_9BACL</name>
<evidence type="ECO:0000313" key="7">
    <source>
        <dbReference type="Proteomes" id="UP000184206"/>
    </source>
</evidence>
<dbReference type="PROSITE" id="PS00065">
    <property type="entry name" value="D_2_HYDROXYACID_DH_1"/>
    <property type="match status" value="1"/>
</dbReference>
<evidence type="ECO:0000259" key="4">
    <source>
        <dbReference type="Pfam" id="PF00389"/>
    </source>
</evidence>
<dbReference type="EMBL" id="FRCF01000014">
    <property type="protein sequence ID" value="SHM56547.1"/>
    <property type="molecule type" value="Genomic_DNA"/>
</dbReference>
<proteinExistence type="inferred from homology"/>
<evidence type="ECO:0000259" key="5">
    <source>
        <dbReference type="Pfam" id="PF02826"/>
    </source>
</evidence>
<dbReference type="GO" id="GO:0051287">
    <property type="term" value="F:NAD binding"/>
    <property type="evidence" value="ECO:0007669"/>
    <property type="project" value="InterPro"/>
</dbReference>
<dbReference type="InterPro" id="IPR050223">
    <property type="entry name" value="D-isomer_2-hydroxyacid_DH"/>
</dbReference>
<dbReference type="AlphaFoldDB" id="A0A1M7JVJ8"/>
<dbReference type="InterPro" id="IPR036291">
    <property type="entry name" value="NAD(P)-bd_dom_sf"/>
</dbReference>
<feature type="domain" description="D-isomer specific 2-hydroxyacid dehydrogenase catalytic" evidence="4">
    <location>
        <begin position="6"/>
        <end position="318"/>
    </location>
</feature>
<dbReference type="Gene3D" id="3.40.50.720">
    <property type="entry name" value="NAD(P)-binding Rossmann-like Domain"/>
    <property type="match status" value="2"/>
</dbReference>
<dbReference type="Pfam" id="PF00389">
    <property type="entry name" value="2-Hacid_dh"/>
    <property type="match status" value="1"/>
</dbReference>
<dbReference type="InterPro" id="IPR006140">
    <property type="entry name" value="D-isomer_DH_NAD-bd"/>
</dbReference>
<accession>A0A1M7JVJ8</accession>
<organism evidence="6 7">
    <name type="scientific">Lacicoccus alkaliphilus DSM 16010</name>
    <dbReference type="NCBI Taxonomy" id="1123231"/>
    <lineage>
        <taxon>Bacteria</taxon>
        <taxon>Bacillati</taxon>
        <taxon>Bacillota</taxon>
        <taxon>Bacilli</taxon>
        <taxon>Bacillales</taxon>
        <taxon>Salinicoccaceae</taxon>
        <taxon>Lacicoccus</taxon>
    </lineage>
</organism>
<evidence type="ECO:0000256" key="3">
    <source>
        <dbReference type="RuleBase" id="RU003719"/>
    </source>
</evidence>
<dbReference type="SUPFAM" id="SSF51735">
    <property type="entry name" value="NAD(P)-binding Rossmann-fold domains"/>
    <property type="match status" value="1"/>
</dbReference>
<dbReference type="GO" id="GO:0030267">
    <property type="term" value="F:glyoxylate reductase (NADPH) activity"/>
    <property type="evidence" value="ECO:0007669"/>
    <property type="project" value="TreeGrafter"/>
</dbReference>
<evidence type="ECO:0000256" key="1">
    <source>
        <dbReference type="ARBA" id="ARBA00005854"/>
    </source>
</evidence>
<dbReference type="SUPFAM" id="SSF52283">
    <property type="entry name" value="Formate/glycerate dehydrogenase catalytic domain-like"/>
    <property type="match status" value="1"/>
</dbReference>
<dbReference type="CDD" id="cd05301">
    <property type="entry name" value="GDH"/>
    <property type="match status" value="1"/>
</dbReference>
<dbReference type="FunFam" id="3.40.50.720:FF:000462">
    <property type="entry name" value="Glyoxylate reductase (NADP+)"/>
    <property type="match status" value="1"/>
</dbReference>
<dbReference type="STRING" id="1123231.SAMN02745189_02380"/>
<feature type="domain" description="D-isomer specific 2-hydroxyacid dehydrogenase NAD-binding" evidence="5">
    <location>
        <begin position="107"/>
        <end position="286"/>
    </location>
</feature>
<evidence type="ECO:0000313" key="6">
    <source>
        <dbReference type="EMBL" id="SHM56547.1"/>
    </source>
</evidence>
<dbReference type="PANTHER" id="PTHR10996:SF257">
    <property type="entry name" value="GLYOXYLATE REDUCTASE 1"/>
    <property type="match status" value="1"/>
</dbReference>
<dbReference type="InterPro" id="IPR006139">
    <property type="entry name" value="D-isomer_2_OHA_DH_cat_dom"/>
</dbReference>